<comment type="similarity">
    <text evidence="2 7">Belongs to the DedA family.</text>
</comment>
<feature type="transmembrane region" description="Helical" evidence="7">
    <location>
        <begin position="56"/>
        <end position="82"/>
    </location>
</feature>
<keyword evidence="5 7" id="KW-1133">Transmembrane helix</keyword>
<dbReference type="Pfam" id="PF09335">
    <property type="entry name" value="VTT_dom"/>
    <property type="match status" value="1"/>
</dbReference>
<sequence length="226" mass="25580">MEIISLLIDFILHVDQYLEMFVVNYGAWVYLILFLIVFVETGVVVMPFLPGDSLLFIVGALCGAGLMHYSVAVPVLLVAAIAGDQCNFYIGHRIGPKVFQWENSRWFNRKAFERSHAFYQRYGGITIVLARFMPFMRTFAPFVAGVSRMHRPTFTFYNVLGAFLWVVGICTAGYFFGNLPWVKNNLEKIIWALILIPGLLAIFGAWRAGKQSETALPEQEKTPAQP</sequence>
<evidence type="ECO:0000256" key="6">
    <source>
        <dbReference type="ARBA" id="ARBA00023136"/>
    </source>
</evidence>
<feature type="transmembrane region" description="Helical" evidence="7">
    <location>
        <begin position="27"/>
        <end position="49"/>
    </location>
</feature>
<dbReference type="PANTHER" id="PTHR30353">
    <property type="entry name" value="INNER MEMBRANE PROTEIN DEDA-RELATED"/>
    <property type="match status" value="1"/>
</dbReference>
<gene>
    <name evidence="9" type="ORF">E8K88_15460</name>
</gene>
<evidence type="ECO:0000313" key="10">
    <source>
        <dbReference type="Proteomes" id="UP000306236"/>
    </source>
</evidence>
<evidence type="ECO:0000256" key="5">
    <source>
        <dbReference type="ARBA" id="ARBA00022989"/>
    </source>
</evidence>
<keyword evidence="3 7" id="KW-1003">Cell membrane</keyword>
<dbReference type="OrthoDB" id="9813426at2"/>
<comment type="caution">
    <text evidence="9">The sequence shown here is derived from an EMBL/GenBank/DDBJ whole genome shotgun (WGS) entry which is preliminary data.</text>
</comment>
<dbReference type="RefSeq" id="WP_136407579.1">
    <property type="nucleotide sequence ID" value="NZ_JARXRQ010000023.1"/>
</dbReference>
<accession>A0A4S5BKA5</accession>
<evidence type="ECO:0000259" key="8">
    <source>
        <dbReference type="Pfam" id="PF09335"/>
    </source>
</evidence>
<organism evidence="9 10">
    <name type="scientific">Lampropedia aestuarii</name>
    <dbReference type="NCBI Taxonomy" id="2562762"/>
    <lineage>
        <taxon>Bacteria</taxon>
        <taxon>Pseudomonadati</taxon>
        <taxon>Pseudomonadota</taxon>
        <taxon>Betaproteobacteria</taxon>
        <taxon>Burkholderiales</taxon>
        <taxon>Comamonadaceae</taxon>
        <taxon>Lampropedia</taxon>
    </lineage>
</organism>
<feature type="transmembrane region" description="Helical" evidence="7">
    <location>
        <begin position="189"/>
        <end position="206"/>
    </location>
</feature>
<dbReference type="GO" id="GO:0005886">
    <property type="term" value="C:plasma membrane"/>
    <property type="evidence" value="ECO:0007669"/>
    <property type="project" value="UniProtKB-SubCell"/>
</dbReference>
<dbReference type="EMBL" id="SSWX01000025">
    <property type="protein sequence ID" value="THJ31285.1"/>
    <property type="molecule type" value="Genomic_DNA"/>
</dbReference>
<reference evidence="9 10" key="1">
    <citation type="submission" date="2019-04" db="EMBL/GenBank/DDBJ databases">
        <title>Lampropedia sp YIM MLB12 draf genome.</title>
        <authorList>
            <person name="Wang Y.-X."/>
        </authorList>
    </citation>
    <scope>NUCLEOTIDE SEQUENCE [LARGE SCALE GENOMIC DNA]</scope>
    <source>
        <strain evidence="9 10">YIM MLB12</strain>
    </source>
</reference>
<dbReference type="InterPro" id="IPR032816">
    <property type="entry name" value="VTT_dom"/>
</dbReference>
<feature type="transmembrane region" description="Helical" evidence="7">
    <location>
        <begin position="156"/>
        <end position="177"/>
    </location>
</feature>
<keyword evidence="4 7" id="KW-0812">Transmembrane</keyword>
<keyword evidence="10" id="KW-1185">Reference proteome</keyword>
<name>A0A4S5BKA5_9BURK</name>
<evidence type="ECO:0000256" key="3">
    <source>
        <dbReference type="ARBA" id="ARBA00022475"/>
    </source>
</evidence>
<keyword evidence="6 7" id="KW-0472">Membrane</keyword>
<feature type="domain" description="VTT" evidence="8">
    <location>
        <begin position="49"/>
        <end position="174"/>
    </location>
</feature>
<dbReference type="InterPro" id="IPR032818">
    <property type="entry name" value="DedA-like"/>
</dbReference>
<dbReference type="Proteomes" id="UP000306236">
    <property type="component" value="Unassembled WGS sequence"/>
</dbReference>
<evidence type="ECO:0000256" key="4">
    <source>
        <dbReference type="ARBA" id="ARBA00022692"/>
    </source>
</evidence>
<evidence type="ECO:0000256" key="7">
    <source>
        <dbReference type="RuleBase" id="RU367016"/>
    </source>
</evidence>
<dbReference type="PANTHER" id="PTHR30353:SF0">
    <property type="entry name" value="TRANSMEMBRANE PROTEIN"/>
    <property type="match status" value="1"/>
</dbReference>
<feature type="transmembrane region" description="Helical" evidence="7">
    <location>
        <begin position="122"/>
        <end position="144"/>
    </location>
</feature>
<protein>
    <recommendedName>
        <fullName evidence="8">VTT domain-containing protein</fullName>
    </recommendedName>
</protein>
<evidence type="ECO:0000256" key="1">
    <source>
        <dbReference type="ARBA" id="ARBA00004651"/>
    </source>
</evidence>
<evidence type="ECO:0000313" key="9">
    <source>
        <dbReference type="EMBL" id="THJ31285.1"/>
    </source>
</evidence>
<comment type="subcellular location">
    <subcellularLocation>
        <location evidence="1 7">Cell membrane</location>
        <topology evidence="1 7">Multi-pass membrane protein</topology>
    </subcellularLocation>
</comment>
<dbReference type="AlphaFoldDB" id="A0A4S5BKA5"/>
<evidence type="ECO:0000256" key="2">
    <source>
        <dbReference type="ARBA" id="ARBA00010792"/>
    </source>
</evidence>
<proteinExistence type="inferred from homology"/>